<protein>
    <submittedName>
        <fullName evidence="1">Uncharacterized protein</fullName>
    </submittedName>
</protein>
<dbReference type="EMBL" id="SLZR01000012">
    <property type="protein sequence ID" value="TCS39787.1"/>
    <property type="molecule type" value="Genomic_DNA"/>
</dbReference>
<evidence type="ECO:0000313" key="2">
    <source>
        <dbReference type="Proteomes" id="UP000295793"/>
    </source>
</evidence>
<organism evidence="1 2">
    <name type="scientific">Reinekea marinisedimentorum</name>
    <dbReference type="NCBI Taxonomy" id="230495"/>
    <lineage>
        <taxon>Bacteria</taxon>
        <taxon>Pseudomonadati</taxon>
        <taxon>Pseudomonadota</taxon>
        <taxon>Gammaproteobacteria</taxon>
        <taxon>Oceanospirillales</taxon>
        <taxon>Saccharospirillaceae</taxon>
        <taxon>Reinekea</taxon>
    </lineage>
</organism>
<dbReference type="Proteomes" id="UP000295793">
    <property type="component" value="Unassembled WGS sequence"/>
</dbReference>
<sequence length="39" mass="4546">MLADSLWNRKAKGSTMEFQKMYKKVLEFSIRNGYGNSTD</sequence>
<evidence type="ECO:0000313" key="1">
    <source>
        <dbReference type="EMBL" id="TCS39787.1"/>
    </source>
</evidence>
<accession>A0A4R3I211</accession>
<comment type="caution">
    <text evidence="1">The sequence shown here is derived from an EMBL/GenBank/DDBJ whole genome shotgun (WGS) entry which is preliminary data.</text>
</comment>
<reference evidence="1 2" key="1">
    <citation type="submission" date="2019-03" db="EMBL/GenBank/DDBJ databases">
        <title>Genomic Encyclopedia of Archaeal and Bacterial Type Strains, Phase II (KMG-II): from individual species to whole genera.</title>
        <authorList>
            <person name="Goeker M."/>
        </authorList>
    </citation>
    <scope>NUCLEOTIDE SEQUENCE [LARGE SCALE GENOMIC DNA]</scope>
    <source>
        <strain evidence="1 2">DSM 15388</strain>
    </source>
</reference>
<keyword evidence="2" id="KW-1185">Reference proteome</keyword>
<proteinExistence type="predicted"/>
<dbReference type="AlphaFoldDB" id="A0A4R3I211"/>
<gene>
    <name evidence="1" type="ORF">BCF53_11272</name>
</gene>
<name>A0A4R3I211_9GAMM</name>